<keyword evidence="3 6" id="KW-0812">Transmembrane</keyword>
<comment type="caution">
    <text evidence="7">The sequence shown here is derived from an EMBL/GenBank/DDBJ whole genome shotgun (WGS) entry which is preliminary data.</text>
</comment>
<feature type="transmembrane region" description="Helical" evidence="6">
    <location>
        <begin position="12"/>
        <end position="29"/>
    </location>
</feature>
<accession>A0A1C7P4Z6</accession>
<sequence>MSQSLVFRSPFAVHIGLAGAAALAALAIFPQAAPLYTVINATLYVSMAIFALSLALLWGYGGVLCFGQSAFFGLGAYAYAVVALNLGDTTIAAFAAILVPAIFAALLGYFLFYGRLSDVYLGVITLTATLILFKLVNSTGGDAWRIGSARLGGFNGIPNTPLLKMPLTGIPLSPAQMFGFAVMLLFGVYILCKVLIATRFGRAVIAVRENEVRAELLGYNARRLKLSIFCISAAIAGLAGMLFANVVFVSPTMFSLSTAAQVLIWVVVGGLGTLMGPVAACILLQIVTVFLGKFGLVDPNIVLGIILIVFVVFVPSGILPALTGLAQQLRSRRGQAGGDLAPTKKEQLS</sequence>
<feature type="transmembrane region" description="Helical" evidence="6">
    <location>
        <begin position="177"/>
        <end position="196"/>
    </location>
</feature>
<dbReference type="PATRIC" id="fig|1612624.7.peg.4546"/>
<keyword evidence="4 6" id="KW-1133">Transmembrane helix</keyword>
<dbReference type="PANTHER" id="PTHR30482">
    <property type="entry name" value="HIGH-AFFINITY BRANCHED-CHAIN AMINO ACID TRANSPORT SYSTEM PERMEASE"/>
    <property type="match status" value="1"/>
</dbReference>
<dbReference type="CDD" id="cd06581">
    <property type="entry name" value="TM_PBP1_LivM_like"/>
    <property type="match status" value="1"/>
</dbReference>
<evidence type="ECO:0000313" key="8">
    <source>
        <dbReference type="Proteomes" id="UP000093111"/>
    </source>
</evidence>
<feature type="transmembrane region" description="Helical" evidence="6">
    <location>
        <begin position="301"/>
        <end position="325"/>
    </location>
</feature>
<evidence type="ECO:0000256" key="2">
    <source>
        <dbReference type="ARBA" id="ARBA00022475"/>
    </source>
</evidence>
<evidence type="ECO:0000256" key="4">
    <source>
        <dbReference type="ARBA" id="ARBA00022989"/>
    </source>
</evidence>
<reference evidence="7 8" key="1">
    <citation type="journal article" date="2016" name="Syst. Appl. Microbiol.">
        <title>Pararhizobium polonicum sp. nov. isolated from tumors on stone fruit rootstocks.</title>
        <authorList>
            <person name="Pulawska J."/>
            <person name="Kuzmanovic N."/>
            <person name="Willems A."/>
            <person name="Pothier J.F."/>
        </authorList>
    </citation>
    <scope>NUCLEOTIDE SEQUENCE [LARGE SCALE GENOMIC DNA]</scope>
    <source>
        <strain evidence="7 8">F5.1</strain>
    </source>
</reference>
<name>A0A1C7P4Z6_9HYPH</name>
<dbReference type="RefSeq" id="WP_068954600.1">
    <property type="nucleotide sequence ID" value="NZ_LGLV01000008.1"/>
</dbReference>
<protein>
    <submittedName>
        <fullName evidence="7">Urea ABC transporter</fullName>
    </submittedName>
</protein>
<keyword evidence="2" id="KW-1003">Cell membrane</keyword>
<comment type="subcellular location">
    <subcellularLocation>
        <location evidence="1">Cell membrane</location>
        <topology evidence="1">Multi-pass membrane protein</topology>
    </subcellularLocation>
</comment>
<dbReference type="Proteomes" id="UP000093111">
    <property type="component" value="Unassembled WGS sequence"/>
</dbReference>
<dbReference type="Pfam" id="PF02653">
    <property type="entry name" value="BPD_transp_2"/>
    <property type="match status" value="1"/>
</dbReference>
<keyword evidence="5 6" id="KW-0472">Membrane</keyword>
<dbReference type="PANTHER" id="PTHR30482:SF17">
    <property type="entry name" value="ABC TRANSPORTER ATP-BINDING PROTEIN"/>
    <property type="match status" value="1"/>
</dbReference>
<dbReference type="STRING" id="1612624.ADU59_13210"/>
<feature type="transmembrane region" description="Helical" evidence="6">
    <location>
        <begin position="226"/>
        <end position="250"/>
    </location>
</feature>
<feature type="transmembrane region" description="Helical" evidence="6">
    <location>
        <begin position="41"/>
        <end position="60"/>
    </location>
</feature>
<feature type="transmembrane region" description="Helical" evidence="6">
    <location>
        <begin position="91"/>
        <end position="113"/>
    </location>
</feature>
<dbReference type="GO" id="GO:0005886">
    <property type="term" value="C:plasma membrane"/>
    <property type="evidence" value="ECO:0007669"/>
    <property type="project" value="UniProtKB-SubCell"/>
</dbReference>
<organism evidence="7 8">
    <name type="scientific">Pararhizobium polonicum</name>
    <dbReference type="NCBI Taxonomy" id="1612624"/>
    <lineage>
        <taxon>Bacteria</taxon>
        <taxon>Pseudomonadati</taxon>
        <taxon>Pseudomonadota</taxon>
        <taxon>Alphaproteobacteria</taxon>
        <taxon>Hyphomicrobiales</taxon>
        <taxon>Rhizobiaceae</taxon>
        <taxon>Rhizobium/Agrobacterium group</taxon>
        <taxon>Pararhizobium</taxon>
    </lineage>
</organism>
<keyword evidence="8" id="KW-1185">Reference proteome</keyword>
<feature type="transmembrane region" description="Helical" evidence="6">
    <location>
        <begin position="119"/>
        <end position="136"/>
    </location>
</feature>
<proteinExistence type="predicted"/>
<dbReference type="InterPro" id="IPR043428">
    <property type="entry name" value="LivM-like"/>
</dbReference>
<evidence type="ECO:0000256" key="1">
    <source>
        <dbReference type="ARBA" id="ARBA00004651"/>
    </source>
</evidence>
<evidence type="ECO:0000256" key="6">
    <source>
        <dbReference type="SAM" id="Phobius"/>
    </source>
</evidence>
<dbReference type="GO" id="GO:0015658">
    <property type="term" value="F:branched-chain amino acid transmembrane transporter activity"/>
    <property type="evidence" value="ECO:0007669"/>
    <property type="project" value="InterPro"/>
</dbReference>
<evidence type="ECO:0000313" key="7">
    <source>
        <dbReference type="EMBL" id="OBZ94784.1"/>
    </source>
</evidence>
<dbReference type="EMBL" id="LGLV01000008">
    <property type="protein sequence ID" value="OBZ94784.1"/>
    <property type="molecule type" value="Genomic_DNA"/>
</dbReference>
<evidence type="ECO:0000256" key="3">
    <source>
        <dbReference type="ARBA" id="ARBA00022692"/>
    </source>
</evidence>
<dbReference type="InterPro" id="IPR001851">
    <property type="entry name" value="ABC_transp_permease"/>
</dbReference>
<evidence type="ECO:0000256" key="5">
    <source>
        <dbReference type="ARBA" id="ARBA00023136"/>
    </source>
</evidence>
<dbReference type="AlphaFoldDB" id="A0A1C7P4Z6"/>
<feature type="transmembrane region" description="Helical" evidence="6">
    <location>
        <begin position="262"/>
        <end position="289"/>
    </location>
</feature>
<gene>
    <name evidence="7" type="ORF">ADU59_13210</name>
</gene>
<dbReference type="OrthoDB" id="9804361at2"/>
<feature type="transmembrane region" description="Helical" evidence="6">
    <location>
        <begin position="66"/>
        <end position="84"/>
    </location>
</feature>